<organism evidence="1 2">
    <name type="scientific">Antarcticirhabdus aurantiaca</name>
    <dbReference type="NCBI Taxonomy" id="2606717"/>
    <lineage>
        <taxon>Bacteria</taxon>
        <taxon>Pseudomonadati</taxon>
        <taxon>Pseudomonadota</taxon>
        <taxon>Alphaproteobacteria</taxon>
        <taxon>Hyphomicrobiales</taxon>
        <taxon>Aurantimonadaceae</taxon>
        <taxon>Antarcticirhabdus</taxon>
    </lineage>
</organism>
<dbReference type="Proteomes" id="UP001163223">
    <property type="component" value="Chromosome"/>
</dbReference>
<gene>
    <name evidence="1" type="ORF">OXU80_14080</name>
</gene>
<evidence type="ECO:0000313" key="1">
    <source>
        <dbReference type="EMBL" id="WAJ31258.1"/>
    </source>
</evidence>
<name>A0ACD4NWZ7_9HYPH</name>
<keyword evidence="2" id="KW-1185">Reference proteome</keyword>
<sequence>MQEAPSTIRSTDAQGAPWPLSAAWIVSLVSTLGALFVGEVMGQVPCELCWYQRILIFPLAVVLGIAAFKGDRGVRVYVVPLSVLGAAVAGFHSLLYAGLVPESIEPCGRGPSCASADMTILGGLPLPFLSLAGFVVVALLLTLPRKGSSA</sequence>
<proteinExistence type="predicted"/>
<protein>
    <submittedName>
        <fullName evidence="1">Disulfide bond formation protein B</fullName>
    </submittedName>
</protein>
<reference evidence="1" key="1">
    <citation type="submission" date="2022-11" db="EMBL/GenBank/DDBJ databases">
        <title>beta-Carotene-producing bacterium, Jeongeuplla avenae sp. nov., alleviates the salt stress of Arabidopsis seedlings.</title>
        <authorList>
            <person name="Jiang L."/>
            <person name="Lee J."/>
        </authorList>
    </citation>
    <scope>NUCLEOTIDE SEQUENCE</scope>
    <source>
        <strain evidence="1">DY_R2A_6</strain>
    </source>
</reference>
<accession>A0ACD4NWZ7</accession>
<dbReference type="EMBL" id="CP113520">
    <property type="protein sequence ID" value="WAJ31258.1"/>
    <property type="molecule type" value="Genomic_DNA"/>
</dbReference>
<evidence type="ECO:0000313" key="2">
    <source>
        <dbReference type="Proteomes" id="UP001163223"/>
    </source>
</evidence>